<accession>A0A8H3L808</accession>
<dbReference type="AlphaFoldDB" id="A0A8H3L808"/>
<proteinExistence type="predicted"/>
<comment type="caution">
    <text evidence="1">The sequence shown here is derived from an EMBL/GenBank/DDBJ whole genome shotgun (WGS) entry which is preliminary data.</text>
</comment>
<reference evidence="1" key="1">
    <citation type="submission" date="2019-10" db="EMBL/GenBank/DDBJ databases">
        <title>Conservation and host-specific expression of non-tandemly repeated heterogenous ribosome RNA gene in arbuscular mycorrhizal fungi.</title>
        <authorList>
            <person name="Maeda T."/>
            <person name="Kobayashi Y."/>
            <person name="Nakagawa T."/>
            <person name="Ezawa T."/>
            <person name="Yamaguchi K."/>
            <person name="Bino T."/>
            <person name="Nishimoto Y."/>
            <person name="Shigenobu S."/>
            <person name="Kawaguchi M."/>
        </authorList>
    </citation>
    <scope>NUCLEOTIDE SEQUENCE</scope>
    <source>
        <strain evidence="1">HR1</strain>
    </source>
</reference>
<gene>
    <name evidence="1" type="ORF">RCL2_000957000</name>
</gene>
<name>A0A8H3L808_9GLOM</name>
<protein>
    <submittedName>
        <fullName evidence="1">Uncharacterized protein</fullName>
    </submittedName>
</protein>
<evidence type="ECO:0000313" key="2">
    <source>
        <dbReference type="Proteomes" id="UP000615446"/>
    </source>
</evidence>
<organism evidence="1 2">
    <name type="scientific">Rhizophagus clarus</name>
    <dbReference type="NCBI Taxonomy" id="94130"/>
    <lineage>
        <taxon>Eukaryota</taxon>
        <taxon>Fungi</taxon>
        <taxon>Fungi incertae sedis</taxon>
        <taxon>Mucoromycota</taxon>
        <taxon>Glomeromycotina</taxon>
        <taxon>Glomeromycetes</taxon>
        <taxon>Glomerales</taxon>
        <taxon>Glomeraceae</taxon>
        <taxon>Rhizophagus</taxon>
    </lineage>
</organism>
<sequence length="88" mass="10926">MITLIDAGRVVDDEKPLYQLIRSKVQRSKVQVLRFRQQRQLFLKRSKVQLLRFRQQRQLFLKRSKVQVLRFRQQRQQRYPLVYSYCIS</sequence>
<dbReference type="EMBL" id="BLAL01000060">
    <property type="protein sequence ID" value="GES82359.1"/>
    <property type="molecule type" value="Genomic_DNA"/>
</dbReference>
<evidence type="ECO:0000313" key="1">
    <source>
        <dbReference type="EMBL" id="GES82359.1"/>
    </source>
</evidence>
<dbReference type="Proteomes" id="UP000615446">
    <property type="component" value="Unassembled WGS sequence"/>
</dbReference>